<organism evidence="1 2">
    <name type="scientific">Pedobacter psychrophilus</name>
    <dbReference type="NCBI Taxonomy" id="1826909"/>
    <lineage>
        <taxon>Bacteria</taxon>
        <taxon>Pseudomonadati</taxon>
        <taxon>Bacteroidota</taxon>
        <taxon>Sphingobacteriia</taxon>
        <taxon>Sphingobacteriales</taxon>
        <taxon>Sphingobacteriaceae</taxon>
        <taxon>Pedobacter</taxon>
    </lineage>
</organism>
<evidence type="ECO:0000313" key="2">
    <source>
        <dbReference type="Proteomes" id="UP000078459"/>
    </source>
</evidence>
<proteinExistence type="predicted"/>
<dbReference type="Proteomes" id="UP000078459">
    <property type="component" value="Unassembled WGS sequence"/>
</dbReference>
<protein>
    <submittedName>
        <fullName evidence="1">Uncharacterized protein</fullName>
    </submittedName>
</protein>
<name>A0A179DBS6_9SPHI</name>
<gene>
    <name evidence="1" type="ORF">A5893_13855</name>
</gene>
<dbReference type="RefSeq" id="WP_068823277.1">
    <property type="nucleotide sequence ID" value="NZ_LWHJ01000030.1"/>
</dbReference>
<reference evidence="1 2" key="2">
    <citation type="submission" date="2016-06" db="EMBL/GenBank/DDBJ databases">
        <title>Pedobacter psychrophilus sp. nov., isolated from Antarctic fragmentary rock.</title>
        <authorList>
            <person name="Svec P."/>
        </authorList>
    </citation>
    <scope>NUCLEOTIDE SEQUENCE [LARGE SCALE GENOMIC DNA]</scope>
    <source>
        <strain evidence="1 2">CCM 8644</strain>
    </source>
</reference>
<accession>A0A179DBS6</accession>
<dbReference type="STRING" id="1826909.A5893_13855"/>
<comment type="caution">
    <text evidence="1">The sequence shown here is derived from an EMBL/GenBank/DDBJ whole genome shotgun (WGS) entry which is preliminary data.</text>
</comment>
<evidence type="ECO:0000313" key="1">
    <source>
        <dbReference type="EMBL" id="OAQ38505.1"/>
    </source>
</evidence>
<dbReference type="AlphaFoldDB" id="A0A179DBS6"/>
<keyword evidence="2" id="KW-1185">Reference proteome</keyword>
<reference evidence="1 2" key="1">
    <citation type="submission" date="2016-04" db="EMBL/GenBank/DDBJ databases">
        <authorList>
            <person name="Evans L.H."/>
            <person name="Alamgir A."/>
            <person name="Owens N."/>
            <person name="Weber N.D."/>
            <person name="Virtaneva K."/>
            <person name="Barbian K."/>
            <person name="Babar A."/>
            <person name="Rosenke K."/>
        </authorList>
    </citation>
    <scope>NUCLEOTIDE SEQUENCE [LARGE SCALE GENOMIC DNA]</scope>
    <source>
        <strain evidence="1 2">CCM 8644</strain>
    </source>
</reference>
<sequence length="112" mass="12732">MNKILQYGIDRKVFSTNCLSHSDTLTFSIYKNESNIFEGQIFKLENGKVAIYRQYQITNSSLVLKNPIKGKTGYNLDFSFECSGGKTIGAMKISCFENDFKISDINYLTSIE</sequence>
<dbReference type="EMBL" id="LWHJ01000030">
    <property type="protein sequence ID" value="OAQ38505.1"/>
    <property type="molecule type" value="Genomic_DNA"/>
</dbReference>